<sequence length="62" mass="7350">MNTDLNPELLKGVFTRVLVRKYSKEDCNKKAMLLSRKIAQEIWPNFVKRDWDHHLVVVRGIV</sequence>
<dbReference type="Proteomes" id="UP000002615">
    <property type="component" value="Segment"/>
</dbReference>
<evidence type="ECO:0000313" key="1">
    <source>
        <dbReference type="EMBL" id="CAZ66235.1"/>
    </source>
</evidence>
<dbReference type="GeneID" id="8684446"/>
<keyword evidence="2" id="KW-1185">Reference proteome</keyword>
<dbReference type="EMBL" id="FN422398">
    <property type="protein sequence ID" value="CAZ66235.1"/>
    <property type="molecule type" value="Genomic_DNA"/>
</dbReference>
<organism evidence="1 2">
    <name type="scientific">Pseudomonas phage LUZ7</name>
    <dbReference type="NCBI Taxonomy" id="655097"/>
    <lineage>
        <taxon>Viruses</taxon>
        <taxon>Duplodnaviria</taxon>
        <taxon>Heunggongvirae</taxon>
        <taxon>Uroviricota</taxon>
        <taxon>Caudoviricetes</taxon>
        <taxon>Schitoviridae</taxon>
        <taxon>Migulavirinae</taxon>
        <taxon>Luzseptimavirus</taxon>
        <taxon>Luzseptimavirus LUZ7</taxon>
    </lineage>
</organism>
<reference evidence="2" key="1">
    <citation type="journal article" date="2010" name="Virology">
        <title>Molecular and physiological analysis of three Pseudomonas aeruginosa phages belonging to the "N4-like viruses".</title>
        <authorList>
            <person name="Ceyssens P.J."/>
            <person name="Brabban A."/>
            <person name="Rogge L."/>
            <person name="Lewis M.S."/>
            <person name="Pickard D."/>
            <person name="Goulding D."/>
            <person name="Dougan G."/>
            <person name="Nob en J.P."/>
            <person name="Kropinski A."/>
            <person name="Kutter E."/>
            <person name="Lavigne R."/>
        </authorList>
    </citation>
    <scope>NUCLEOTIDE SEQUENCE [LARGE SCALE GENOMIC DNA]</scope>
</reference>
<name>C8ZKJ3_9CAUD</name>
<dbReference type="RefSeq" id="YP_003358376.1">
    <property type="nucleotide sequence ID" value="NC_013691.1"/>
</dbReference>
<proteinExistence type="predicted"/>
<dbReference type="KEGG" id="vg:8684446"/>
<protein>
    <submittedName>
        <fullName evidence="1">Uncharacterized protein</fullName>
    </submittedName>
</protein>
<evidence type="ECO:0000313" key="2">
    <source>
        <dbReference type="Proteomes" id="UP000002615"/>
    </source>
</evidence>
<accession>C8ZKJ3</accession>